<dbReference type="EMBL" id="BAAAEM010000003">
    <property type="protein sequence ID" value="GAA0480767.1"/>
    <property type="molecule type" value="Genomic_DNA"/>
</dbReference>
<evidence type="ECO:0008006" key="3">
    <source>
        <dbReference type="Google" id="ProtNLM"/>
    </source>
</evidence>
<dbReference type="RefSeq" id="WP_229953585.1">
    <property type="nucleotide sequence ID" value="NZ_BAAAEM010000003.1"/>
</dbReference>
<evidence type="ECO:0000313" key="2">
    <source>
        <dbReference type="Proteomes" id="UP001500713"/>
    </source>
</evidence>
<dbReference type="Proteomes" id="UP001500713">
    <property type="component" value="Unassembled WGS sequence"/>
</dbReference>
<proteinExistence type="predicted"/>
<comment type="caution">
    <text evidence="1">The sequence shown here is derived from an EMBL/GenBank/DDBJ whole genome shotgun (WGS) entry which is preliminary data.</text>
</comment>
<organism evidence="1 2">
    <name type="scientific">Parasphingorhabdus litoris</name>
    <dbReference type="NCBI Taxonomy" id="394733"/>
    <lineage>
        <taxon>Bacteria</taxon>
        <taxon>Pseudomonadati</taxon>
        <taxon>Pseudomonadota</taxon>
        <taxon>Alphaproteobacteria</taxon>
        <taxon>Sphingomonadales</taxon>
        <taxon>Sphingomonadaceae</taxon>
        <taxon>Parasphingorhabdus</taxon>
    </lineage>
</organism>
<reference evidence="1 2" key="1">
    <citation type="journal article" date="2019" name="Int. J. Syst. Evol. Microbiol.">
        <title>The Global Catalogue of Microorganisms (GCM) 10K type strain sequencing project: providing services to taxonomists for standard genome sequencing and annotation.</title>
        <authorList>
            <consortium name="The Broad Institute Genomics Platform"/>
            <consortium name="The Broad Institute Genome Sequencing Center for Infectious Disease"/>
            <person name="Wu L."/>
            <person name="Ma J."/>
        </authorList>
    </citation>
    <scope>NUCLEOTIDE SEQUENCE [LARGE SCALE GENOMIC DNA]</scope>
    <source>
        <strain evidence="1 2">JCM 14162</strain>
    </source>
</reference>
<keyword evidence="2" id="KW-1185">Reference proteome</keyword>
<evidence type="ECO:0000313" key="1">
    <source>
        <dbReference type="EMBL" id="GAA0480767.1"/>
    </source>
</evidence>
<sequence length="531" mass="57082">MSMSGIGSAADSSSIQNASIRAIEARTGNLHNSEAQLHLAQSTGPNQTVAQRISDPVVDDRVSQTVEFAGYHLSDPSYIIGETLNDPSLSQAQKDEYIARLVEISRLTNHRTLEGDVVTTEVTSKLRKAFEDIGDTWTDPQTPELRDQVRDAITRGADSGRLSATDLHGLFDTENGGSTDGIRSLLSNISNGDTLHSLSTRLLQDAQRIGFDVSYGPAPGLLVAAADFANMAARQGNTAAANAVVAEIHAQTQGLSPSDAASFIREMNYIADQDRFGGPQDGRAGFDVLTDLLGSATTRTEAGRAAADSLFANLVRSNPQNWPDDGTAMSRLGEYFNAHLPRMIENDWRVDGPNSGEQTTRVIQDFMQHVMLDPNYSGRDATATAISNEMQRLAGVVGNEAIPEDLRDTAATSFGALMGSLQKAGQLYIAEARASTEANIENVRLFSDLLTSKLLERGGPVGGAIGGRVVDAAWEVLANRAESRAAGDVEDRIGGLKDLGQIFRNAMQDLDAEIIRLFDGTLDEYLRTRLD</sequence>
<gene>
    <name evidence="1" type="ORF">GCM10009096_23570</name>
</gene>
<name>A0ABN1APC7_9SPHN</name>
<accession>A0ABN1APC7</accession>
<protein>
    <recommendedName>
        <fullName evidence="3">Flagellar hook-associated protein 1</fullName>
    </recommendedName>
</protein>